<feature type="domain" description="Alpha-D-phosphohexomutase alpha/beta/alpha" evidence="9">
    <location>
        <begin position="8"/>
        <end position="121"/>
    </location>
</feature>
<keyword evidence="6" id="KW-0413">Isomerase</keyword>
<keyword evidence="5 7" id="KW-0460">Magnesium</keyword>
<evidence type="ECO:0000259" key="9">
    <source>
        <dbReference type="Pfam" id="PF02878"/>
    </source>
</evidence>
<dbReference type="AlphaFoldDB" id="A0A6H3FCG5"/>
<evidence type="ECO:0000256" key="4">
    <source>
        <dbReference type="ARBA" id="ARBA00022723"/>
    </source>
</evidence>
<dbReference type="GO" id="GO:0000287">
    <property type="term" value="F:magnesium ion binding"/>
    <property type="evidence" value="ECO:0007669"/>
    <property type="project" value="InterPro"/>
</dbReference>
<dbReference type="InterPro" id="IPR005843">
    <property type="entry name" value="A-D-PHexomutase_C"/>
</dbReference>
<comment type="similarity">
    <text evidence="2 7">Belongs to the phosphohexose mutase family.</text>
</comment>
<evidence type="ECO:0000313" key="13">
    <source>
        <dbReference type="Proteomes" id="UP000292919"/>
    </source>
</evidence>
<keyword evidence="3" id="KW-0597">Phosphoprotein</keyword>
<feature type="domain" description="Alpha-D-phosphohexomutase C-terminal" evidence="8">
    <location>
        <begin position="396"/>
        <end position="465"/>
    </location>
</feature>
<sequence>MSVDLTCFKAYDIRGRVPEALNAPLARALGRAVAEILNARMVVLGRDARISGPLLRDALAAGLREAGAGVADLGLCGTEEIYYAAAHQPYDAGIMITGSHNPADENGFKIVRAGAVPVSGDSGLLALRDRVARLLAAAQNAHRPAATQTAPLAPAQTTALDAPLDAVSYRPAYVRWLLDYSGATQPAARPGRPLKIVADAGNGCAGLVLRELAAALPCDFVCRQMEPDGTFPHGVPNPLLPERRAATAAAVHEAGADLGLAWDGDFDRCFFYDGEGNFIEGYYCVGLLAGELLRRFPGGKVVHDTRVYWNTREVVLAAGGTPVMGKTGHAFMKERLRAEDAVYGGEMSAHHYFRDFAYCDSGMLPWLLVLGLVQRTGRPLAELVAERMALYPCSGEINRRVADAPALMRRVRERYAAQAVHEDHTDGVNLEFPQWRFNLRRSNTEPLLRLNVETRGDRALLEDKTAELLRLMDAEDETTK</sequence>
<dbReference type="Pfam" id="PF02880">
    <property type="entry name" value="PGM_PMM_III"/>
    <property type="match status" value="1"/>
</dbReference>
<dbReference type="EMBL" id="SIXC01000013">
    <property type="protein sequence ID" value="TBH78726.1"/>
    <property type="molecule type" value="Genomic_DNA"/>
</dbReference>
<dbReference type="PANTHER" id="PTHR43771:SF1">
    <property type="entry name" value="PHOSPHOMANNOMUTASE"/>
    <property type="match status" value="1"/>
</dbReference>
<dbReference type="GO" id="GO:0005975">
    <property type="term" value="P:carbohydrate metabolic process"/>
    <property type="evidence" value="ECO:0007669"/>
    <property type="project" value="InterPro"/>
</dbReference>
<reference evidence="12 13" key="1">
    <citation type="submission" date="2018-12" db="EMBL/GenBank/DDBJ databases">
        <title>First genome draft of Desulfovibrio legallis sp. nov.</title>
        <authorList>
            <person name="Ben Dhia O."/>
            <person name="Najjari A."/>
            <person name="Ferjani R."/>
            <person name="Fhoula I."/>
            <person name="Fardeau M.-L."/>
            <person name="Boudabbous A."/>
            <person name="Ouzari H.I."/>
        </authorList>
    </citation>
    <scope>NUCLEOTIDE SEQUENCE [LARGE SCALE GENOMIC DNA]</scope>
    <source>
        <strain evidence="12 13">H1T</strain>
    </source>
</reference>
<evidence type="ECO:0000256" key="5">
    <source>
        <dbReference type="ARBA" id="ARBA00022842"/>
    </source>
</evidence>
<dbReference type="Pfam" id="PF02878">
    <property type="entry name" value="PGM_PMM_I"/>
    <property type="match status" value="1"/>
</dbReference>
<keyword evidence="4 7" id="KW-0479">Metal-binding</keyword>
<dbReference type="InterPro" id="IPR016055">
    <property type="entry name" value="A-D-PHexomutase_a/b/a-I/II/III"/>
</dbReference>
<name>A0A6H3FCG5_9BACT</name>
<dbReference type="CDD" id="cd03089">
    <property type="entry name" value="PMM_PGM"/>
    <property type="match status" value="1"/>
</dbReference>
<evidence type="ECO:0000256" key="2">
    <source>
        <dbReference type="ARBA" id="ARBA00010231"/>
    </source>
</evidence>
<accession>A0A6H3FCG5</accession>
<evidence type="ECO:0000259" key="10">
    <source>
        <dbReference type="Pfam" id="PF02879"/>
    </source>
</evidence>
<dbReference type="SUPFAM" id="SSF53738">
    <property type="entry name" value="Phosphoglucomutase, first 3 domains"/>
    <property type="match status" value="3"/>
</dbReference>
<evidence type="ECO:0000256" key="3">
    <source>
        <dbReference type="ARBA" id="ARBA00022553"/>
    </source>
</evidence>
<evidence type="ECO:0000256" key="7">
    <source>
        <dbReference type="RuleBase" id="RU004326"/>
    </source>
</evidence>
<dbReference type="GO" id="GO:0016868">
    <property type="term" value="F:intramolecular phosphotransferase activity"/>
    <property type="evidence" value="ECO:0007669"/>
    <property type="project" value="InterPro"/>
</dbReference>
<feature type="domain" description="Alpha-D-phosphohexomutase alpha/beta/alpha" evidence="11">
    <location>
        <begin position="281"/>
        <end position="391"/>
    </location>
</feature>
<comment type="cofactor">
    <cofactor evidence="1">
        <name>Mg(2+)</name>
        <dbReference type="ChEBI" id="CHEBI:18420"/>
    </cofactor>
</comment>
<feature type="domain" description="Alpha-D-phosphohexomutase alpha/beta/alpha" evidence="10">
    <location>
        <begin position="186"/>
        <end position="276"/>
    </location>
</feature>
<evidence type="ECO:0000259" key="11">
    <source>
        <dbReference type="Pfam" id="PF02880"/>
    </source>
</evidence>
<dbReference type="PROSITE" id="PS00710">
    <property type="entry name" value="PGM_PMM"/>
    <property type="match status" value="1"/>
</dbReference>
<dbReference type="InterPro" id="IPR016066">
    <property type="entry name" value="A-D-PHexomutase_CS"/>
</dbReference>
<organism evidence="12 13">
    <name type="scientific">Desulfovibrio legallii</name>
    <dbReference type="NCBI Taxonomy" id="571438"/>
    <lineage>
        <taxon>Bacteria</taxon>
        <taxon>Pseudomonadati</taxon>
        <taxon>Thermodesulfobacteriota</taxon>
        <taxon>Desulfovibrionia</taxon>
        <taxon>Desulfovibrionales</taxon>
        <taxon>Desulfovibrionaceae</taxon>
        <taxon>Desulfovibrio</taxon>
    </lineage>
</organism>
<dbReference type="PRINTS" id="PR00509">
    <property type="entry name" value="PGMPMM"/>
</dbReference>
<dbReference type="Pfam" id="PF02879">
    <property type="entry name" value="PGM_PMM_II"/>
    <property type="match status" value="1"/>
</dbReference>
<dbReference type="Proteomes" id="UP000292919">
    <property type="component" value="Unassembled WGS sequence"/>
</dbReference>
<evidence type="ECO:0000256" key="6">
    <source>
        <dbReference type="ARBA" id="ARBA00023235"/>
    </source>
</evidence>
<protein>
    <submittedName>
        <fullName evidence="12">Phosphomannomutase</fullName>
    </submittedName>
</protein>
<keyword evidence="13" id="KW-1185">Reference proteome</keyword>
<dbReference type="Pfam" id="PF00408">
    <property type="entry name" value="PGM_PMM_IV"/>
    <property type="match status" value="1"/>
</dbReference>
<dbReference type="RefSeq" id="WP_130958226.1">
    <property type="nucleotide sequence ID" value="NZ_JBHSHA010000003.1"/>
</dbReference>
<proteinExistence type="inferred from homology"/>
<evidence type="ECO:0000313" key="12">
    <source>
        <dbReference type="EMBL" id="TBH78726.1"/>
    </source>
</evidence>
<dbReference type="InterPro" id="IPR036900">
    <property type="entry name" value="A-D-PHexomutase_C_sf"/>
</dbReference>
<dbReference type="InterPro" id="IPR005846">
    <property type="entry name" value="A-D-PHexomutase_a/b/a-III"/>
</dbReference>
<gene>
    <name evidence="12" type="ORF">EB812_09845</name>
</gene>
<dbReference type="InterPro" id="IPR005844">
    <property type="entry name" value="A-D-PHexomutase_a/b/a-I"/>
</dbReference>
<dbReference type="InterPro" id="IPR005845">
    <property type="entry name" value="A-D-PHexomutase_a/b/a-II"/>
</dbReference>
<dbReference type="Gene3D" id="3.40.120.10">
    <property type="entry name" value="Alpha-D-Glucose-1,6-Bisphosphate, subunit A, domain 3"/>
    <property type="match status" value="3"/>
</dbReference>
<dbReference type="SUPFAM" id="SSF55957">
    <property type="entry name" value="Phosphoglucomutase, C-terminal domain"/>
    <property type="match status" value="1"/>
</dbReference>
<comment type="caution">
    <text evidence="12">The sequence shown here is derived from an EMBL/GenBank/DDBJ whole genome shotgun (WGS) entry which is preliminary data.</text>
</comment>
<dbReference type="PANTHER" id="PTHR43771">
    <property type="entry name" value="PHOSPHOMANNOMUTASE"/>
    <property type="match status" value="1"/>
</dbReference>
<evidence type="ECO:0000256" key="1">
    <source>
        <dbReference type="ARBA" id="ARBA00001946"/>
    </source>
</evidence>
<evidence type="ECO:0000259" key="8">
    <source>
        <dbReference type="Pfam" id="PF00408"/>
    </source>
</evidence>
<dbReference type="InterPro" id="IPR005841">
    <property type="entry name" value="Alpha-D-phosphohexomutase_SF"/>
</dbReference>
<dbReference type="Gene3D" id="3.30.310.50">
    <property type="entry name" value="Alpha-D-phosphohexomutase, C-terminal domain"/>
    <property type="match status" value="1"/>
</dbReference>